<name>A0A7C5ZD39_9FIRM</name>
<feature type="binding site" evidence="4">
    <location>
        <begin position="66"/>
        <end position="70"/>
    </location>
    <ligand>
        <name>D-ribulose 5-phosphate</name>
        <dbReference type="ChEBI" id="CHEBI:58121"/>
    </ligand>
</feature>
<feature type="binding site" evidence="4">
    <location>
        <position position="136"/>
    </location>
    <ligand>
        <name>D-ribulose 5-phosphate</name>
        <dbReference type="ChEBI" id="CHEBI:58121"/>
    </ligand>
</feature>
<organism evidence="5">
    <name type="scientific">Caldicellulosiruptor owensensis</name>
    <dbReference type="NCBI Taxonomy" id="55205"/>
    <lineage>
        <taxon>Bacteria</taxon>
        <taxon>Bacillati</taxon>
        <taxon>Bacillota</taxon>
        <taxon>Bacillota incertae sedis</taxon>
        <taxon>Caldicellulosiruptorales</taxon>
        <taxon>Caldicellulosiruptoraceae</taxon>
        <taxon>Caldicellulosiruptor</taxon>
    </lineage>
</organism>
<proteinExistence type="inferred from homology"/>
<evidence type="ECO:0000256" key="1">
    <source>
        <dbReference type="ARBA" id="ARBA00008754"/>
    </source>
</evidence>
<evidence type="ECO:0000256" key="4">
    <source>
        <dbReference type="PIRSR" id="PIRSR005384-2"/>
    </source>
</evidence>
<gene>
    <name evidence="5" type="primary">rpiB</name>
    <name evidence="5" type="ORF">ENL71_06165</name>
</gene>
<evidence type="ECO:0000256" key="2">
    <source>
        <dbReference type="ARBA" id="ARBA00023235"/>
    </source>
</evidence>
<dbReference type="NCBIfam" id="TIGR00689">
    <property type="entry name" value="rpiB_lacA_lacB"/>
    <property type="match status" value="1"/>
</dbReference>
<dbReference type="PANTHER" id="PTHR43732">
    <property type="entry name" value="RIBOSE 5-PHOSPHATE ISOMERASE-RELATED"/>
    <property type="match status" value="1"/>
</dbReference>
<dbReference type="EMBL" id="DRUZ01000079">
    <property type="protein sequence ID" value="HHS02077.1"/>
    <property type="molecule type" value="Genomic_DNA"/>
</dbReference>
<reference evidence="5" key="1">
    <citation type="journal article" date="2020" name="mSystems">
        <title>Genome- and Community-Level Interaction Insights into Carbon Utilization and Element Cycling Functions of Hydrothermarchaeota in Hydrothermal Sediment.</title>
        <authorList>
            <person name="Zhou Z."/>
            <person name="Liu Y."/>
            <person name="Xu W."/>
            <person name="Pan J."/>
            <person name="Luo Z.H."/>
            <person name="Li M."/>
        </authorList>
    </citation>
    <scope>NUCLEOTIDE SEQUENCE [LARGE SCALE GENOMIC DNA]</scope>
    <source>
        <strain evidence="5">SpSt-102</strain>
    </source>
</reference>
<dbReference type="NCBIfam" id="TIGR01120">
    <property type="entry name" value="rpiB"/>
    <property type="match status" value="1"/>
</dbReference>
<dbReference type="InterPro" id="IPR051812">
    <property type="entry name" value="SPI_LacAB/RpiB"/>
</dbReference>
<dbReference type="PANTHER" id="PTHR43732:SF1">
    <property type="entry name" value="RIBOSE 5-PHOSPHATE ISOMERASE"/>
    <property type="match status" value="1"/>
</dbReference>
<evidence type="ECO:0000313" key="5">
    <source>
        <dbReference type="EMBL" id="HHS02077.1"/>
    </source>
</evidence>
<dbReference type="NCBIfam" id="NF004051">
    <property type="entry name" value="PRK05571.1"/>
    <property type="match status" value="1"/>
</dbReference>
<sequence>MKIAIGSDHAGFSLKEAIKKHLETRGIEYKDFGTYSPESCDYPDIAKEVAITLKNGEFEFGILICGTGIGISIAANKVKGIRAALCHDTFSAKAARAHNNANILAMGARVIGEGLACEIVDAFLSSTFEGGRHQRRVDKIHLIEDEQR</sequence>
<dbReference type="AlphaFoldDB" id="A0A7C5ZD39"/>
<dbReference type="EC" id="5.3.1.6" evidence="5"/>
<feature type="binding site" evidence="4">
    <location>
        <begin position="8"/>
        <end position="9"/>
    </location>
    <ligand>
        <name>D-ribulose 5-phosphate</name>
        <dbReference type="ChEBI" id="CHEBI:58121"/>
    </ligand>
</feature>
<dbReference type="Pfam" id="PF02502">
    <property type="entry name" value="LacAB_rpiB"/>
    <property type="match status" value="1"/>
</dbReference>
<dbReference type="PIRSF" id="PIRSF005384">
    <property type="entry name" value="RpiB_LacA_B"/>
    <property type="match status" value="1"/>
</dbReference>
<protein>
    <submittedName>
        <fullName evidence="5">Ribose 5-phosphate isomerase B</fullName>
        <ecNumber evidence="5">5.3.1.6</ecNumber>
    </submittedName>
</protein>
<dbReference type="InterPro" id="IPR003500">
    <property type="entry name" value="RpiB_LacA_LacB"/>
</dbReference>
<dbReference type="SUPFAM" id="SSF89623">
    <property type="entry name" value="Ribose/Galactose isomerase RpiB/AlsB"/>
    <property type="match status" value="1"/>
</dbReference>
<comment type="similarity">
    <text evidence="1">Belongs to the LacAB/RpiB family.</text>
</comment>
<feature type="active site" description="Proton acceptor" evidence="3">
    <location>
        <position position="65"/>
    </location>
</feature>
<dbReference type="GO" id="GO:0005975">
    <property type="term" value="P:carbohydrate metabolic process"/>
    <property type="evidence" value="ECO:0007669"/>
    <property type="project" value="InterPro"/>
</dbReference>
<dbReference type="InterPro" id="IPR004785">
    <property type="entry name" value="RpiB"/>
</dbReference>
<feature type="binding site" evidence="4">
    <location>
        <position position="99"/>
    </location>
    <ligand>
        <name>D-ribulose 5-phosphate</name>
        <dbReference type="ChEBI" id="CHEBI:58121"/>
    </ligand>
</feature>
<dbReference type="Gene3D" id="3.40.1400.10">
    <property type="entry name" value="Sugar-phosphate isomerase, RpiB/LacA/LacB"/>
    <property type="match status" value="1"/>
</dbReference>
<keyword evidence="2 5" id="KW-0413">Isomerase</keyword>
<feature type="active site" description="Proton donor" evidence="3">
    <location>
        <position position="98"/>
    </location>
</feature>
<feature type="binding site" evidence="4">
    <location>
        <position position="132"/>
    </location>
    <ligand>
        <name>D-ribulose 5-phosphate</name>
        <dbReference type="ChEBI" id="CHEBI:58121"/>
    </ligand>
</feature>
<dbReference type="GO" id="GO:0004751">
    <property type="term" value="F:ribose-5-phosphate isomerase activity"/>
    <property type="evidence" value="ECO:0007669"/>
    <property type="project" value="UniProtKB-EC"/>
</dbReference>
<comment type="caution">
    <text evidence="5">The sequence shown here is derived from an EMBL/GenBank/DDBJ whole genome shotgun (WGS) entry which is preliminary data.</text>
</comment>
<dbReference type="InterPro" id="IPR036569">
    <property type="entry name" value="RpiB_LacA_LacB_sf"/>
</dbReference>
<feature type="binding site" evidence="4">
    <location>
        <position position="109"/>
    </location>
    <ligand>
        <name>D-ribulose 5-phosphate</name>
        <dbReference type="ChEBI" id="CHEBI:58121"/>
    </ligand>
</feature>
<evidence type="ECO:0000256" key="3">
    <source>
        <dbReference type="PIRSR" id="PIRSR005384-1"/>
    </source>
</evidence>
<accession>A0A7C5ZD39</accession>